<evidence type="ECO:0000313" key="2">
    <source>
        <dbReference type="Proteomes" id="UP001447188"/>
    </source>
</evidence>
<proteinExistence type="predicted"/>
<name>A0ABR3G9Y3_9PEZI</name>
<sequence>MNPPWFSAEQDLRQESIFESDDLSRLVAVLEKLGGDIGLLNSPLQLSGDVVYLKEILNKALQKIRGSRPSTNR</sequence>
<protein>
    <submittedName>
        <fullName evidence="1">Uncharacterized protein</fullName>
    </submittedName>
</protein>
<comment type="caution">
    <text evidence="1">The sequence shown here is derived from an EMBL/GenBank/DDBJ whole genome shotgun (WGS) entry which is preliminary data.</text>
</comment>
<evidence type="ECO:0000313" key="1">
    <source>
        <dbReference type="EMBL" id="KAL0632626.1"/>
    </source>
</evidence>
<reference evidence="1 2" key="1">
    <citation type="submission" date="2024-02" db="EMBL/GenBank/DDBJ databases">
        <title>Discinaceae phylogenomics.</title>
        <authorList>
            <person name="Dirks A.C."/>
            <person name="James T.Y."/>
        </authorList>
    </citation>
    <scope>NUCLEOTIDE SEQUENCE [LARGE SCALE GENOMIC DNA]</scope>
    <source>
        <strain evidence="1 2">ACD0624</strain>
    </source>
</reference>
<dbReference type="Proteomes" id="UP001447188">
    <property type="component" value="Unassembled WGS sequence"/>
</dbReference>
<keyword evidence="2" id="KW-1185">Reference proteome</keyword>
<organism evidence="1 2">
    <name type="scientific">Discina gigas</name>
    <dbReference type="NCBI Taxonomy" id="1032678"/>
    <lineage>
        <taxon>Eukaryota</taxon>
        <taxon>Fungi</taxon>
        <taxon>Dikarya</taxon>
        <taxon>Ascomycota</taxon>
        <taxon>Pezizomycotina</taxon>
        <taxon>Pezizomycetes</taxon>
        <taxon>Pezizales</taxon>
        <taxon>Discinaceae</taxon>
        <taxon>Discina</taxon>
    </lineage>
</organism>
<accession>A0ABR3G9Y3</accession>
<gene>
    <name evidence="1" type="ORF">Q9L58_008474</name>
</gene>
<dbReference type="EMBL" id="JBBBZM010000159">
    <property type="protein sequence ID" value="KAL0632626.1"/>
    <property type="molecule type" value="Genomic_DNA"/>
</dbReference>